<dbReference type="GO" id="GO:0003677">
    <property type="term" value="F:DNA binding"/>
    <property type="evidence" value="ECO:0007669"/>
    <property type="project" value="UniProtKB-KW"/>
</dbReference>
<reference evidence="5 6" key="1">
    <citation type="submission" date="2018-08" db="EMBL/GenBank/DDBJ databases">
        <title>Genomic Encyclopedia of Type Strains, Phase IV (KMG-IV): sequencing the most valuable type-strain genomes for metagenomic binning, comparative biology and taxonomic classification.</title>
        <authorList>
            <person name="Goeker M."/>
        </authorList>
    </citation>
    <scope>NUCLEOTIDE SEQUENCE [LARGE SCALE GENOMIC DNA]</scope>
    <source>
        <strain evidence="5 6">BW863</strain>
    </source>
</reference>
<evidence type="ECO:0000313" key="5">
    <source>
        <dbReference type="EMBL" id="REF86045.1"/>
    </source>
</evidence>
<comment type="caution">
    <text evidence="5">The sequence shown here is derived from an EMBL/GenBank/DDBJ whole genome shotgun (WGS) entry which is preliminary data.</text>
</comment>
<dbReference type="InterPro" id="IPR039422">
    <property type="entry name" value="MarR/SlyA-like"/>
</dbReference>
<dbReference type="RefSeq" id="WP_245411276.1">
    <property type="nucleotide sequence ID" value="NZ_CP025086.1"/>
</dbReference>
<accession>A0A3D9YU61</accession>
<dbReference type="PROSITE" id="PS50995">
    <property type="entry name" value="HTH_MARR_2"/>
    <property type="match status" value="1"/>
</dbReference>
<dbReference type="Proteomes" id="UP000256900">
    <property type="component" value="Unassembled WGS sequence"/>
</dbReference>
<evidence type="ECO:0000313" key="6">
    <source>
        <dbReference type="Proteomes" id="UP000256900"/>
    </source>
</evidence>
<dbReference type="PANTHER" id="PTHR33164:SF64">
    <property type="entry name" value="TRANSCRIPTIONAL REGULATOR SLYA"/>
    <property type="match status" value="1"/>
</dbReference>
<keyword evidence="1" id="KW-0805">Transcription regulation</keyword>
<dbReference type="InterPro" id="IPR000835">
    <property type="entry name" value="HTH_MarR-typ"/>
</dbReference>
<evidence type="ECO:0000259" key="4">
    <source>
        <dbReference type="PROSITE" id="PS50995"/>
    </source>
</evidence>
<keyword evidence="6" id="KW-1185">Reference proteome</keyword>
<sequence>MAASKELCRLRLAFTHEMLLKSRLWRRLADGVSKVHGLSDAVAIPLILIGRLGTLTQTALADAIGVEGPTLVRHLDHLSAMGLIERREDPSDRRAKLLNLTASGKLLLARIEGDLGHLRDEAFAHITAEDFEACLRVFRAIEDHAKNGAETERAAPPRRARAG</sequence>
<proteinExistence type="predicted"/>
<dbReference type="GO" id="GO:0003700">
    <property type="term" value="F:DNA-binding transcription factor activity"/>
    <property type="evidence" value="ECO:0007669"/>
    <property type="project" value="InterPro"/>
</dbReference>
<dbReference type="PRINTS" id="PR00598">
    <property type="entry name" value="HTHMARR"/>
</dbReference>
<keyword evidence="2" id="KW-0238">DNA-binding</keyword>
<dbReference type="AlphaFoldDB" id="A0A3D9YU61"/>
<dbReference type="Gene3D" id="1.10.10.10">
    <property type="entry name" value="Winged helix-like DNA-binding domain superfamily/Winged helix DNA-binding domain"/>
    <property type="match status" value="1"/>
</dbReference>
<organism evidence="5 6">
    <name type="scientific">Methylovirgula ligni</name>
    <dbReference type="NCBI Taxonomy" id="569860"/>
    <lineage>
        <taxon>Bacteria</taxon>
        <taxon>Pseudomonadati</taxon>
        <taxon>Pseudomonadota</taxon>
        <taxon>Alphaproteobacteria</taxon>
        <taxon>Hyphomicrobiales</taxon>
        <taxon>Beijerinckiaceae</taxon>
        <taxon>Methylovirgula</taxon>
    </lineage>
</organism>
<name>A0A3D9YU61_9HYPH</name>
<gene>
    <name evidence="5" type="ORF">DES32_2088</name>
</gene>
<keyword evidence="3" id="KW-0804">Transcription</keyword>
<dbReference type="PANTHER" id="PTHR33164">
    <property type="entry name" value="TRANSCRIPTIONAL REGULATOR, MARR FAMILY"/>
    <property type="match status" value="1"/>
</dbReference>
<protein>
    <submittedName>
        <fullName evidence="5">MarR family transcriptional regulator for hemolysin</fullName>
    </submittedName>
</protein>
<dbReference type="GO" id="GO:0006950">
    <property type="term" value="P:response to stress"/>
    <property type="evidence" value="ECO:0007669"/>
    <property type="project" value="TreeGrafter"/>
</dbReference>
<dbReference type="InterPro" id="IPR036390">
    <property type="entry name" value="WH_DNA-bd_sf"/>
</dbReference>
<evidence type="ECO:0000256" key="1">
    <source>
        <dbReference type="ARBA" id="ARBA00023015"/>
    </source>
</evidence>
<dbReference type="Pfam" id="PF12802">
    <property type="entry name" value="MarR_2"/>
    <property type="match status" value="1"/>
</dbReference>
<dbReference type="SMART" id="SM00347">
    <property type="entry name" value="HTH_MARR"/>
    <property type="match status" value="1"/>
</dbReference>
<dbReference type="InterPro" id="IPR036388">
    <property type="entry name" value="WH-like_DNA-bd_sf"/>
</dbReference>
<evidence type="ECO:0000256" key="2">
    <source>
        <dbReference type="ARBA" id="ARBA00023125"/>
    </source>
</evidence>
<dbReference type="EMBL" id="QUMO01000003">
    <property type="protein sequence ID" value="REF86045.1"/>
    <property type="molecule type" value="Genomic_DNA"/>
</dbReference>
<dbReference type="SUPFAM" id="SSF46785">
    <property type="entry name" value="Winged helix' DNA-binding domain"/>
    <property type="match status" value="1"/>
</dbReference>
<evidence type="ECO:0000256" key="3">
    <source>
        <dbReference type="ARBA" id="ARBA00023163"/>
    </source>
</evidence>
<feature type="domain" description="HTH marR-type" evidence="4">
    <location>
        <begin position="1"/>
        <end position="143"/>
    </location>
</feature>